<dbReference type="OrthoDB" id="10375885at2759"/>
<dbReference type="Proteomes" id="UP001163046">
    <property type="component" value="Unassembled WGS sequence"/>
</dbReference>
<reference evidence="1" key="1">
    <citation type="submission" date="2023-01" db="EMBL/GenBank/DDBJ databases">
        <title>Genome assembly of the deep-sea coral Lophelia pertusa.</title>
        <authorList>
            <person name="Herrera S."/>
            <person name="Cordes E."/>
        </authorList>
    </citation>
    <scope>NUCLEOTIDE SEQUENCE</scope>
    <source>
        <strain evidence="1">USNM1676648</strain>
        <tissue evidence="1">Polyp</tissue>
    </source>
</reference>
<comment type="caution">
    <text evidence="1">The sequence shown here is derived from an EMBL/GenBank/DDBJ whole genome shotgun (WGS) entry which is preliminary data.</text>
</comment>
<evidence type="ECO:0000313" key="2">
    <source>
        <dbReference type="Proteomes" id="UP001163046"/>
    </source>
</evidence>
<organism evidence="1 2">
    <name type="scientific">Desmophyllum pertusum</name>
    <dbReference type="NCBI Taxonomy" id="174260"/>
    <lineage>
        <taxon>Eukaryota</taxon>
        <taxon>Metazoa</taxon>
        <taxon>Cnidaria</taxon>
        <taxon>Anthozoa</taxon>
        <taxon>Hexacorallia</taxon>
        <taxon>Scleractinia</taxon>
        <taxon>Caryophylliina</taxon>
        <taxon>Caryophylliidae</taxon>
        <taxon>Desmophyllum</taxon>
    </lineage>
</organism>
<accession>A0A9X0CWR0</accession>
<sequence length="177" mass="19849">MAYHSCACFDAGLEDLPFPISPALLDSALVSPNLVETLNNAEQFMVIRDYRTAAALFTAAIRQLGDPAFPGLVVNILCKRAECLLRMNYVQYVLRDCRAAESKIGGENEYIAFLWLRALELQGEVQAAFVQAIIFKALDPEMERDKDAVYRLKAKVMGLCGQRCVSNAHELKWIEMQ</sequence>
<dbReference type="EMBL" id="MU826367">
    <property type="protein sequence ID" value="KAJ7378375.1"/>
    <property type="molecule type" value="Genomic_DNA"/>
</dbReference>
<evidence type="ECO:0000313" key="1">
    <source>
        <dbReference type="EMBL" id="KAJ7378375.1"/>
    </source>
</evidence>
<dbReference type="InterPro" id="IPR011990">
    <property type="entry name" value="TPR-like_helical_dom_sf"/>
</dbReference>
<dbReference type="AlphaFoldDB" id="A0A9X0CWR0"/>
<name>A0A9X0CWR0_9CNID</name>
<dbReference type="SUPFAM" id="SSF48452">
    <property type="entry name" value="TPR-like"/>
    <property type="match status" value="1"/>
</dbReference>
<proteinExistence type="predicted"/>
<gene>
    <name evidence="1" type="ORF">OS493_023630</name>
</gene>
<keyword evidence="2" id="KW-1185">Reference proteome</keyword>
<protein>
    <submittedName>
        <fullName evidence="1">Uncharacterized protein</fullName>
    </submittedName>
</protein>